<dbReference type="PANTHER" id="PTHR41339:SF1">
    <property type="entry name" value="SECRETED PROTEIN"/>
    <property type="match status" value="1"/>
</dbReference>
<evidence type="ECO:0000313" key="3">
    <source>
        <dbReference type="Proteomes" id="UP000243887"/>
    </source>
</evidence>
<dbReference type="Proteomes" id="UP000243887">
    <property type="component" value="Unassembled WGS sequence"/>
</dbReference>
<proteinExistence type="predicted"/>
<gene>
    <name evidence="2" type="ORF">SAMN04487893_11072</name>
</gene>
<organism evidence="2 3">
    <name type="scientific">Myroides guanonis</name>
    <dbReference type="NCBI Taxonomy" id="1150112"/>
    <lineage>
        <taxon>Bacteria</taxon>
        <taxon>Pseudomonadati</taxon>
        <taxon>Bacteroidota</taxon>
        <taxon>Flavobacteriia</taxon>
        <taxon>Flavobacteriales</taxon>
        <taxon>Flavobacteriaceae</taxon>
        <taxon>Myroides</taxon>
    </lineage>
</organism>
<reference evidence="3" key="1">
    <citation type="submission" date="2016-10" db="EMBL/GenBank/DDBJ databases">
        <authorList>
            <person name="Varghese N."/>
            <person name="Submissions S."/>
        </authorList>
    </citation>
    <scope>NUCLEOTIDE SEQUENCE [LARGE SCALE GENOMIC DNA]</scope>
    <source>
        <strain evidence="3">DSM 26542</strain>
    </source>
</reference>
<feature type="region of interest" description="Disordered" evidence="1">
    <location>
        <begin position="368"/>
        <end position="388"/>
    </location>
</feature>
<dbReference type="RefSeq" id="WP_090679573.1">
    <property type="nucleotide sequence ID" value="NZ_FORU01000010.1"/>
</dbReference>
<dbReference type="AlphaFoldDB" id="A0A1I3SJ18"/>
<sequence>MKKQLRNGLAIALLATTIISCSSDDNGNGPIDPPTGVEVNPDDFRGEFTNQKIELDASKIYRLKGKVIIGKGSELIIPAGTKIIGEGGTSAYIAIAQEGKIFVNGTKEAPVVMTGVEAKRGNWGGLVICGKAPINKGTTATAEVSDLTYGGTDANDSSGSIQYLRIEYAGAAYNSEKEFNGVSFFGVGSGTKIEYVQTYEGSDDGFEWFGGTVNTKYLVSTHNDDDQFDWTEGWNGTNEFWFSKESGVANRGIEADNNSKDRSAAPIANPTIKNITLVGLGLNTPSELTETQGMKLREGTKGIIDNVVLSNWKTGFDVEHDETLANVANGSLKVTNVRFDNVETKSKGKNTAKETVDVSGVFTEKADASGAGNGAQTPEWAKGWTVGL</sequence>
<dbReference type="OrthoDB" id="1521716at2"/>
<evidence type="ECO:0000256" key="1">
    <source>
        <dbReference type="SAM" id="MobiDB-lite"/>
    </source>
</evidence>
<dbReference type="PANTHER" id="PTHR41339">
    <property type="entry name" value="LIPL48"/>
    <property type="match status" value="1"/>
</dbReference>
<accession>A0A1I3SJ18</accession>
<evidence type="ECO:0000313" key="2">
    <source>
        <dbReference type="EMBL" id="SFJ57466.1"/>
    </source>
</evidence>
<dbReference type="PROSITE" id="PS51257">
    <property type="entry name" value="PROKAR_LIPOPROTEIN"/>
    <property type="match status" value="1"/>
</dbReference>
<dbReference type="STRING" id="1150112.SAMN04487893_11072"/>
<dbReference type="SUPFAM" id="SSF51126">
    <property type="entry name" value="Pectin lyase-like"/>
    <property type="match status" value="1"/>
</dbReference>
<dbReference type="EMBL" id="FORU01000010">
    <property type="protein sequence ID" value="SFJ57466.1"/>
    <property type="molecule type" value="Genomic_DNA"/>
</dbReference>
<protein>
    <submittedName>
        <fullName evidence="2">Uncharacterized protein</fullName>
    </submittedName>
</protein>
<name>A0A1I3SJ18_9FLAO</name>
<keyword evidence="3" id="KW-1185">Reference proteome</keyword>
<dbReference type="InterPro" id="IPR011050">
    <property type="entry name" value="Pectin_lyase_fold/virulence"/>
</dbReference>